<dbReference type="PANTHER" id="PTHR31595:SF57">
    <property type="entry name" value="OS04G0481900 PROTEIN"/>
    <property type="match status" value="1"/>
</dbReference>
<feature type="compositionally biased region" description="Basic and acidic residues" evidence="1">
    <location>
        <begin position="274"/>
        <end position="283"/>
    </location>
</feature>
<dbReference type="Proteomes" id="UP000613740">
    <property type="component" value="Unassembled WGS sequence"/>
</dbReference>
<feature type="transmembrane region" description="Helical" evidence="2">
    <location>
        <begin position="445"/>
        <end position="467"/>
    </location>
</feature>
<feature type="compositionally biased region" description="Basic and acidic residues" evidence="1">
    <location>
        <begin position="200"/>
        <end position="209"/>
    </location>
</feature>
<gene>
    <name evidence="3" type="ORF">HYH02_011362</name>
</gene>
<proteinExistence type="predicted"/>
<name>A0A835TG08_9CHLO</name>
<protein>
    <recommendedName>
        <fullName evidence="5">Wax synthase domain-containing protein</fullName>
    </recommendedName>
</protein>
<organism evidence="3 4">
    <name type="scientific">Chlamydomonas schloesseri</name>
    <dbReference type="NCBI Taxonomy" id="2026947"/>
    <lineage>
        <taxon>Eukaryota</taxon>
        <taxon>Viridiplantae</taxon>
        <taxon>Chlorophyta</taxon>
        <taxon>core chlorophytes</taxon>
        <taxon>Chlorophyceae</taxon>
        <taxon>CS clade</taxon>
        <taxon>Chlamydomonadales</taxon>
        <taxon>Chlamydomonadaceae</taxon>
        <taxon>Chlamydomonas</taxon>
    </lineage>
</organism>
<evidence type="ECO:0000256" key="1">
    <source>
        <dbReference type="SAM" id="MobiDB-lite"/>
    </source>
</evidence>
<comment type="caution">
    <text evidence="3">The sequence shown here is derived from an EMBL/GenBank/DDBJ whole genome shotgun (WGS) entry which is preliminary data.</text>
</comment>
<accession>A0A835TG08</accession>
<feature type="compositionally biased region" description="Basic residues" evidence="1">
    <location>
        <begin position="211"/>
        <end position="222"/>
    </location>
</feature>
<keyword evidence="2" id="KW-0472">Membrane</keyword>
<evidence type="ECO:0000313" key="4">
    <source>
        <dbReference type="Proteomes" id="UP000613740"/>
    </source>
</evidence>
<evidence type="ECO:0008006" key="5">
    <source>
        <dbReference type="Google" id="ProtNLM"/>
    </source>
</evidence>
<reference evidence="3" key="1">
    <citation type="journal article" date="2020" name="bioRxiv">
        <title>Comparative genomics of Chlamydomonas.</title>
        <authorList>
            <person name="Craig R.J."/>
            <person name="Hasan A.R."/>
            <person name="Ness R.W."/>
            <person name="Keightley P.D."/>
        </authorList>
    </citation>
    <scope>NUCLEOTIDE SEQUENCE</scope>
    <source>
        <strain evidence="3">CCAP 11/173</strain>
    </source>
</reference>
<dbReference type="AlphaFoldDB" id="A0A835TG08"/>
<dbReference type="PANTHER" id="PTHR31595">
    <property type="entry name" value="LONG-CHAIN-ALCOHOL O-FATTY-ACYLTRANSFERASE 3-RELATED"/>
    <property type="match status" value="1"/>
</dbReference>
<evidence type="ECO:0000313" key="3">
    <source>
        <dbReference type="EMBL" id="KAG2437105.1"/>
    </source>
</evidence>
<feature type="compositionally biased region" description="Low complexity" evidence="1">
    <location>
        <begin position="284"/>
        <end position="311"/>
    </location>
</feature>
<keyword evidence="2" id="KW-0812">Transmembrane</keyword>
<keyword evidence="2" id="KW-1133">Transmembrane helix</keyword>
<dbReference type="GO" id="GO:0006629">
    <property type="term" value="P:lipid metabolic process"/>
    <property type="evidence" value="ECO:0007669"/>
    <property type="project" value="InterPro"/>
</dbReference>
<sequence length="513" mass="54760">MFLPFIWSTDELLPRTNAILVNSWLSSFKVLAFCLGRLPLRESMSVAQITAVIFLPIFPKPPAEMTTATPKAGGHKAGRLHDNAGSAASLASRWVAKLVGLGLVVATITLRGSALPRVLLHYLYALGLYFFVGFLMDGPGAVAVEALGLQLVPTFDAPWLSTSLADFWGRRWNITTSSVLRTLVYDPLAEGRLVATRHEAPGEPAEVHRQQQPHHRHHHHHQQQQQHTAAMLETTLRAHGEAPEPACTGLLAASSLIALGPPSSVSGRPSEAVGGHDDSDAHASAHASESGSFASSSHSGRSSLSESGSGDCDPRHPDAGTTHRSSEMAPDEPAPAREAPHHGAKPQPPPSEPCEASNPGALAASTSTAATGGVWAPGSLLRRTLAVHACCLASGLCHEYAIWHVSGKSWHWKWTLFFYMQAPLMTLEGFGRRWLRRRGLRVPRLLANALTLAVLEATAYPLFFGFVETDTDLAKRVVAAVSHNYQEMLQPLRPLLASAAAALAGGGSAGAEP</sequence>
<feature type="region of interest" description="Disordered" evidence="1">
    <location>
        <begin position="200"/>
        <end position="228"/>
    </location>
</feature>
<dbReference type="OrthoDB" id="548170at2759"/>
<evidence type="ECO:0000256" key="2">
    <source>
        <dbReference type="SAM" id="Phobius"/>
    </source>
</evidence>
<dbReference type="EMBL" id="JAEHOD010000047">
    <property type="protein sequence ID" value="KAG2437105.1"/>
    <property type="molecule type" value="Genomic_DNA"/>
</dbReference>
<dbReference type="GO" id="GO:0008374">
    <property type="term" value="F:O-acyltransferase activity"/>
    <property type="evidence" value="ECO:0007669"/>
    <property type="project" value="InterPro"/>
</dbReference>
<feature type="region of interest" description="Disordered" evidence="1">
    <location>
        <begin position="262"/>
        <end position="361"/>
    </location>
</feature>
<dbReference type="InterPro" id="IPR044851">
    <property type="entry name" value="Wax_synthase"/>
</dbReference>
<keyword evidence="4" id="KW-1185">Reference proteome</keyword>